<dbReference type="InterPro" id="IPR006379">
    <property type="entry name" value="HAD-SF_hydro_IIB"/>
</dbReference>
<dbReference type="GO" id="GO:0016791">
    <property type="term" value="F:phosphatase activity"/>
    <property type="evidence" value="ECO:0007669"/>
    <property type="project" value="UniProtKB-ARBA"/>
</dbReference>
<dbReference type="AlphaFoldDB" id="A0AAX3F097"/>
<name>A0AAX3F097_MYCSY</name>
<dbReference type="Gene3D" id="3.40.50.1000">
    <property type="entry name" value="HAD superfamily/HAD-like"/>
    <property type="match status" value="1"/>
</dbReference>
<gene>
    <name evidence="3" type="ORF">OIE46_02715</name>
</gene>
<dbReference type="PANTHER" id="PTHR10000:SF8">
    <property type="entry name" value="HAD SUPERFAMILY HYDROLASE-LIKE, TYPE 3"/>
    <property type="match status" value="1"/>
</dbReference>
<evidence type="ECO:0000313" key="4">
    <source>
        <dbReference type="Proteomes" id="UP001164481"/>
    </source>
</evidence>
<evidence type="ECO:0000256" key="2">
    <source>
        <dbReference type="ARBA" id="ARBA00034778"/>
    </source>
</evidence>
<dbReference type="Pfam" id="PF08282">
    <property type="entry name" value="Hydrolase_3"/>
    <property type="match status" value="1"/>
</dbReference>
<dbReference type="InterPro" id="IPR023214">
    <property type="entry name" value="HAD_sf"/>
</dbReference>
<dbReference type="PANTHER" id="PTHR10000">
    <property type="entry name" value="PHOSPHOSERINE PHOSPHATASE"/>
    <property type="match status" value="1"/>
</dbReference>
<sequence>MKKWAVFSDVDGTIYPFPSKNLTETVKKRCQLLKEENVSFFINTGNPPLDKIKKLATKLNSRYLICSNGALIYDNEAKSALHVEYMDKDQAKKIFDLADKLNQTLYYFGIDQYYLKNASKEVYDFLSDFCEYSDWITDGRLNDDLYKIEVYGTRDEIQAFYKEAVKLDTNLNIVNLNTHIEITNRGVSKASGMKWVCDNLIHADLKDVMAIGDSPNDISMLDAAGYSYAMENSDDLTRSHAKFFTSSVEQSGLAEAIDDYLYRSDYHIHHKK</sequence>
<dbReference type="EMBL" id="CP107525">
    <property type="protein sequence ID" value="UZW64266.1"/>
    <property type="molecule type" value="Genomic_DNA"/>
</dbReference>
<dbReference type="Proteomes" id="UP001164481">
    <property type="component" value="Chromosome"/>
</dbReference>
<dbReference type="Gene3D" id="3.30.1240.10">
    <property type="match status" value="1"/>
</dbReference>
<dbReference type="GO" id="GO:0000287">
    <property type="term" value="F:magnesium ion binding"/>
    <property type="evidence" value="ECO:0007669"/>
    <property type="project" value="TreeGrafter"/>
</dbReference>
<dbReference type="InterPro" id="IPR036412">
    <property type="entry name" value="HAD-like_sf"/>
</dbReference>
<accession>A0AAX3F097</accession>
<dbReference type="NCBIfam" id="TIGR01484">
    <property type="entry name" value="HAD-SF-IIB"/>
    <property type="match status" value="1"/>
</dbReference>
<dbReference type="NCBIfam" id="TIGR00099">
    <property type="entry name" value="Cof-subfamily"/>
    <property type="match status" value="1"/>
</dbReference>
<dbReference type="GO" id="GO:0005829">
    <property type="term" value="C:cytosol"/>
    <property type="evidence" value="ECO:0007669"/>
    <property type="project" value="TreeGrafter"/>
</dbReference>
<protein>
    <submittedName>
        <fullName evidence="3">Cof-type HAD-IIB family hydrolase</fullName>
    </submittedName>
</protein>
<proteinExistence type="inferred from homology"/>
<reference evidence="3" key="1">
    <citation type="submission" date="2022-10" db="EMBL/GenBank/DDBJ databases">
        <authorList>
            <person name="Wei X."/>
        </authorList>
    </citation>
    <scope>NUCLEOTIDE SEQUENCE</scope>
    <source>
        <strain evidence="3">SD2</strain>
    </source>
</reference>
<dbReference type="PROSITE" id="PS01229">
    <property type="entry name" value="COF_2"/>
    <property type="match status" value="1"/>
</dbReference>
<comment type="cofactor">
    <cofactor evidence="1">
        <name>Mg(2+)</name>
        <dbReference type="ChEBI" id="CHEBI:18420"/>
    </cofactor>
</comment>
<evidence type="ECO:0000256" key="1">
    <source>
        <dbReference type="ARBA" id="ARBA00001946"/>
    </source>
</evidence>
<keyword evidence="3" id="KW-0378">Hydrolase</keyword>
<dbReference type="InterPro" id="IPR000150">
    <property type="entry name" value="Cof"/>
</dbReference>
<comment type="similarity">
    <text evidence="2">Belongs to the HAD-like hydrolase superfamily. Cof family.</text>
</comment>
<dbReference type="SUPFAM" id="SSF56784">
    <property type="entry name" value="HAD-like"/>
    <property type="match status" value="1"/>
</dbReference>
<reference evidence="3" key="2">
    <citation type="submission" date="2022-11" db="EMBL/GenBank/DDBJ databases">
        <title>complete genomes of mycoplasma synoviae ZX313 strain and SD2 strain.</title>
        <authorList>
            <person name="Zhong Q."/>
        </authorList>
    </citation>
    <scope>NUCLEOTIDE SEQUENCE</scope>
    <source>
        <strain evidence="3">SD2</strain>
    </source>
</reference>
<dbReference type="RefSeq" id="WP_154221727.1">
    <property type="nucleotide sequence ID" value="NZ_CP034544.1"/>
</dbReference>
<organism evidence="3 4">
    <name type="scientific">Mycoplasmopsis synoviae</name>
    <name type="common">Mycoplasma synoviae</name>
    <dbReference type="NCBI Taxonomy" id="2109"/>
    <lineage>
        <taxon>Bacteria</taxon>
        <taxon>Bacillati</taxon>
        <taxon>Mycoplasmatota</taxon>
        <taxon>Mycoplasmoidales</taxon>
        <taxon>Metamycoplasmataceae</taxon>
        <taxon>Mycoplasmopsis</taxon>
    </lineage>
</organism>
<evidence type="ECO:0000313" key="3">
    <source>
        <dbReference type="EMBL" id="UZW64266.1"/>
    </source>
</evidence>